<organism evidence="1 2">
    <name type="scientific">Agaricus bisporus var. burnettii (strain JB137-S8 / ATCC MYA-4627 / FGSC 10392)</name>
    <name type="common">White button mushroom</name>
    <dbReference type="NCBI Taxonomy" id="597362"/>
    <lineage>
        <taxon>Eukaryota</taxon>
        <taxon>Fungi</taxon>
        <taxon>Dikarya</taxon>
        <taxon>Basidiomycota</taxon>
        <taxon>Agaricomycotina</taxon>
        <taxon>Agaricomycetes</taxon>
        <taxon>Agaricomycetidae</taxon>
        <taxon>Agaricales</taxon>
        <taxon>Agaricineae</taxon>
        <taxon>Agaricaceae</taxon>
        <taxon>Agaricus</taxon>
    </lineage>
</organism>
<reference evidence="2" key="1">
    <citation type="journal article" date="2012" name="Proc. Natl. Acad. Sci. U.S.A.">
        <title>Genome sequence of the button mushroom Agaricus bisporus reveals mechanisms governing adaptation to a humic-rich ecological niche.</title>
        <authorList>
            <person name="Morin E."/>
            <person name="Kohler A."/>
            <person name="Baker A.R."/>
            <person name="Foulongne-Oriol M."/>
            <person name="Lombard V."/>
            <person name="Nagy L.G."/>
            <person name="Ohm R.A."/>
            <person name="Patyshakuliyeva A."/>
            <person name="Brun A."/>
            <person name="Aerts A.L."/>
            <person name="Bailey A.M."/>
            <person name="Billette C."/>
            <person name="Coutinho P.M."/>
            <person name="Deakin G."/>
            <person name="Doddapaneni H."/>
            <person name="Floudas D."/>
            <person name="Grimwood J."/>
            <person name="Hilden K."/>
            <person name="Kuees U."/>
            <person name="LaButti K.M."/>
            <person name="Lapidus A."/>
            <person name="Lindquist E.A."/>
            <person name="Lucas S.M."/>
            <person name="Murat C."/>
            <person name="Riley R.W."/>
            <person name="Salamov A.A."/>
            <person name="Schmutz J."/>
            <person name="Subramanian V."/>
            <person name="Woesten H.A.B."/>
            <person name="Xu J."/>
            <person name="Eastwood D.C."/>
            <person name="Foster G.D."/>
            <person name="Sonnenberg A.S."/>
            <person name="Cullen D."/>
            <person name="de Vries R.P."/>
            <person name="Lundell T."/>
            <person name="Hibbett D.S."/>
            <person name="Henrissat B."/>
            <person name="Burton K.S."/>
            <person name="Kerrigan R.W."/>
            <person name="Challen M.P."/>
            <person name="Grigoriev I.V."/>
            <person name="Martin F."/>
        </authorList>
    </citation>
    <scope>NUCLEOTIDE SEQUENCE [LARGE SCALE GENOMIC DNA]</scope>
    <source>
        <strain evidence="2">JB137-S8 / ATCC MYA-4627 / FGSC 10392</strain>
    </source>
</reference>
<dbReference type="HOGENOM" id="CLU_2372274_0_0_1"/>
<dbReference type="KEGG" id="abp:AGABI1DRAFT115001"/>
<evidence type="ECO:0000313" key="1">
    <source>
        <dbReference type="EMBL" id="EKM77721.1"/>
    </source>
</evidence>
<name>K5WQU4_AGABU</name>
<accession>K5WQU4</accession>
<gene>
    <name evidence="1" type="ORF">AGABI1DRAFT_115001</name>
</gene>
<sequence length="95" mass="10371">MVRCREPASSIRCTDQKPELEGWGGEVIWTEYINILNTTTGPKPLACQIKTQPTLQQRGGSPSVIAFLQPVAGSRKSILAVRLILKADEAPRIAV</sequence>
<protein>
    <submittedName>
        <fullName evidence="1">Uncharacterized protein</fullName>
    </submittedName>
</protein>
<dbReference type="RefSeq" id="XP_007331583.1">
    <property type="nucleotide sequence ID" value="XM_007331521.1"/>
</dbReference>
<evidence type="ECO:0000313" key="2">
    <source>
        <dbReference type="Proteomes" id="UP000008493"/>
    </source>
</evidence>
<dbReference type="AlphaFoldDB" id="K5WQU4"/>
<dbReference type="InParanoid" id="K5WQU4"/>
<proteinExistence type="predicted"/>
<dbReference type="Proteomes" id="UP000008493">
    <property type="component" value="Unassembled WGS sequence"/>
</dbReference>
<dbReference type="EMBL" id="JH971394">
    <property type="protein sequence ID" value="EKM77721.1"/>
    <property type="molecule type" value="Genomic_DNA"/>
</dbReference>
<dbReference type="GeneID" id="18824555"/>
<keyword evidence="2" id="KW-1185">Reference proteome</keyword>